<dbReference type="AlphaFoldDB" id="A0A8T0VK10"/>
<evidence type="ECO:0000313" key="3">
    <source>
        <dbReference type="Proteomes" id="UP000823388"/>
    </source>
</evidence>
<reference evidence="2" key="1">
    <citation type="submission" date="2020-05" db="EMBL/GenBank/DDBJ databases">
        <title>WGS assembly of Panicum virgatum.</title>
        <authorList>
            <person name="Lovell J.T."/>
            <person name="Jenkins J."/>
            <person name="Shu S."/>
            <person name="Juenger T.E."/>
            <person name="Schmutz J."/>
        </authorList>
    </citation>
    <scope>NUCLEOTIDE SEQUENCE</scope>
    <source>
        <strain evidence="2">AP13</strain>
    </source>
</reference>
<proteinExistence type="predicted"/>
<dbReference type="Proteomes" id="UP000823388">
    <property type="component" value="Chromosome 2N"/>
</dbReference>
<keyword evidence="3" id="KW-1185">Reference proteome</keyword>
<dbReference type="EMBL" id="CM029040">
    <property type="protein sequence ID" value="KAG2635540.1"/>
    <property type="molecule type" value="Genomic_DNA"/>
</dbReference>
<gene>
    <name evidence="2" type="ORF">PVAP13_2NG363600</name>
</gene>
<comment type="caution">
    <text evidence="2">The sequence shown here is derived from an EMBL/GenBank/DDBJ whole genome shotgun (WGS) entry which is preliminary data.</text>
</comment>
<organism evidence="2 3">
    <name type="scientific">Panicum virgatum</name>
    <name type="common">Blackwell switchgrass</name>
    <dbReference type="NCBI Taxonomy" id="38727"/>
    <lineage>
        <taxon>Eukaryota</taxon>
        <taxon>Viridiplantae</taxon>
        <taxon>Streptophyta</taxon>
        <taxon>Embryophyta</taxon>
        <taxon>Tracheophyta</taxon>
        <taxon>Spermatophyta</taxon>
        <taxon>Magnoliopsida</taxon>
        <taxon>Liliopsida</taxon>
        <taxon>Poales</taxon>
        <taxon>Poaceae</taxon>
        <taxon>PACMAD clade</taxon>
        <taxon>Panicoideae</taxon>
        <taxon>Panicodae</taxon>
        <taxon>Paniceae</taxon>
        <taxon>Panicinae</taxon>
        <taxon>Panicum</taxon>
        <taxon>Panicum sect. Hiantes</taxon>
    </lineage>
</organism>
<feature type="region of interest" description="Disordered" evidence="1">
    <location>
        <begin position="105"/>
        <end position="129"/>
    </location>
</feature>
<accession>A0A8T0VK10</accession>
<protein>
    <submittedName>
        <fullName evidence="2">Uncharacterized protein</fullName>
    </submittedName>
</protein>
<sequence>MESAKVKQRRWRGRNLAVSAVGAVVYEHGGQLTRRIRRREVQMQGGTLLVGVEVRAVRTGPLPHPVAIERNRHRYCRGSLARARGTYNGGWLRRNSNRRLRFFQGKQTAKMQSESKKFPQRQKNQQDVH</sequence>
<evidence type="ECO:0000313" key="2">
    <source>
        <dbReference type="EMBL" id="KAG2635540.1"/>
    </source>
</evidence>
<evidence type="ECO:0000256" key="1">
    <source>
        <dbReference type="SAM" id="MobiDB-lite"/>
    </source>
</evidence>
<name>A0A8T0VK10_PANVG</name>